<organism evidence="2 3">
    <name type="scientific">Araneus ventricosus</name>
    <name type="common">Orbweaver spider</name>
    <name type="synonym">Epeira ventricosa</name>
    <dbReference type="NCBI Taxonomy" id="182803"/>
    <lineage>
        <taxon>Eukaryota</taxon>
        <taxon>Metazoa</taxon>
        <taxon>Ecdysozoa</taxon>
        <taxon>Arthropoda</taxon>
        <taxon>Chelicerata</taxon>
        <taxon>Arachnida</taxon>
        <taxon>Araneae</taxon>
        <taxon>Araneomorphae</taxon>
        <taxon>Entelegynae</taxon>
        <taxon>Araneoidea</taxon>
        <taxon>Araneidae</taxon>
        <taxon>Araneus</taxon>
    </lineage>
</organism>
<comment type="caution">
    <text evidence="2">The sequence shown here is derived from an EMBL/GenBank/DDBJ whole genome shotgun (WGS) entry which is preliminary data.</text>
</comment>
<dbReference type="EMBL" id="BGPR01017659">
    <property type="protein sequence ID" value="GBN76839.1"/>
    <property type="molecule type" value="Genomic_DNA"/>
</dbReference>
<reference evidence="2 3" key="1">
    <citation type="journal article" date="2019" name="Sci. Rep.">
        <title>Orb-weaving spider Araneus ventricosus genome elucidates the spidroin gene catalogue.</title>
        <authorList>
            <person name="Kono N."/>
            <person name="Nakamura H."/>
            <person name="Ohtoshi R."/>
            <person name="Moran D.A.P."/>
            <person name="Shinohara A."/>
            <person name="Yoshida Y."/>
            <person name="Fujiwara M."/>
            <person name="Mori M."/>
            <person name="Tomita M."/>
            <person name="Arakawa K."/>
        </authorList>
    </citation>
    <scope>NUCLEOTIDE SEQUENCE [LARGE SCALE GENOMIC DNA]</scope>
</reference>
<dbReference type="Proteomes" id="UP000499080">
    <property type="component" value="Unassembled WGS sequence"/>
</dbReference>
<keyword evidence="3" id="KW-1185">Reference proteome</keyword>
<evidence type="ECO:0000256" key="1">
    <source>
        <dbReference type="SAM" id="MobiDB-lite"/>
    </source>
</evidence>
<name>A0A4Y2RNK2_ARAVE</name>
<accession>A0A4Y2RNK2</accession>
<sequence length="95" mass="10928">MTRQLLRRARKRLKRSSLISEGRIKAAKDVERFNIPMKLMDEVLTLYGGCPLLNCTKHPNTKNYDTHSEVDASSCTDMDTSSIVDDQEQASRRRK</sequence>
<gene>
    <name evidence="2" type="ORF">AVEN_173184_1</name>
</gene>
<feature type="compositionally biased region" description="Polar residues" evidence="1">
    <location>
        <begin position="71"/>
        <end position="84"/>
    </location>
</feature>
<proteinExistence type="predicted"/>
<protein>
    <submittedName>
        <fullName evidence="2">Uncharacterized protein</fullName>
    </submittedName>
</protein>
<dbReference type="AlphaFoldDB" id="A0A4Y2RNK2"/>
<evidence type="ECO:0000313" key="3">
    <source>
        <dbReference type="Proteomes" id="UP000499080"/>
    </source>
</evidence>
<evidence type="ECO:0000313" key="2">
    <source>
        <dbReference type="EMBL" id="GBN76839.1"/>
    </source>
</evidence>
<feature type="region of interest" description="Disordered" evidence="1">
    <location>
        <begin position="58"/>
        <end position="95"/>
    </location>
</feature>